<dbReference type="OrthoDB" id="5416037at2759"/>
<evidence type="ECO:0000313" key="5">
    <source>
        <dbReference type="EMBL" id="KAF2968578.1"/>
    </source>
</evidence>
<comment type="caution">
    <text evidence="5">The sequence shown here is derived from an EMBL/GenBank/DDBJ whole genome shotgun (WGS) entry which is preliminary data.</text>
</comment>
<feature type="transmembrane region" description="Helical" evidence="3">
    <location>
        <begin position="263"/>
        <end position="282"/>
    </location>
</feature>
<evidence type="ECO:0000256" key="2">
    <source>
        <dbReference type="SAM" id="MobiDB-lite"/>
    </source>
</evidence>
<reference evidence="5 6" key="1">
    <citation type="submission" date="2019-12" db="EMBL/GenBank/DDBJ databases">
        <title>Draft genome sequence of the ascomycete Xylaria multiplex DSM 110363.</title>
        <authorList>
            <person name="Buettner E."/>
            <person name="Kellner H."/>
        </authorList>
    </citation>
    <scope>NUCLEOTIDE SEQUENCE [LARGE SCALE GENOMIC DNA]</scope>
    <source>
        <strain evidence="5 6">DSM 110363</strain>
    </source>
</reference>
<keyword evidence="1" id="KW-0175">Coiled coil</keyword>
<feature type="domain" description="DUF6594" evidence="4">
    <location>
        <begin position="48"/>
        <end position="300"/>
    </location>
</feature>
<dbReference type="EMBL" id="WUBL01000048">
    <property type="protein sequence ID" value="KAF2968578.1"/>
    <property type="molecule type" value="Genomic_DNA"/>
</dbReference>
<feature type="transmembrane region" description="Helical" evidence="3">
    <location>
        <begin position="288"/>
        <end position="306"/>
    </location>
</feature>
<gene>
    <name evidence="5" type="ORF">GQX73_g4999</name>
</gene>
<dbReference type="PANTHER" id="PTHR34502">
    <property type="entry name" value="DUF6594 DOMAIN-CONTAINING PROTEIN-RELATED"/>
    <property type="match status" value="1"/>
</dbReference>
<organism evidence="5 6">
    <name type="scientific">Xylaria multiplex</name>
    <dbReference type="NCBI Taxonomy" id="323545"/>
    <lineage>
        <taxon>Eukaryota</taxon>
        <taxon>Fungi</taxon>
        <taxon>Dikarya</taxon>
        <taxon>Ascomycota</taxon>
        <taxon>Pezizomycotina</taxon>
        <taxon>Sordariomycetes</taxon>
        <taxon>Xylariomycetidae</taxon>
        <taxon>Xylariales</taxon>
        <taxon>Xylariaceae</taxon>
        <taxon>Xylaria</taxon>
    </lineage>
</organism>
<name>A0A7C8IRQ9_9PEZI</name>
<keyword evidence="3" id="KW-0472">Membrane</keyword>
<feature type="region of interest" description="Disordered" evidence="2">
    <location>
        <begin position="1"/>
        <end position="23"/>
    </location>
</feature>
<keyword evidence="3" id="KW-1133">Transmembrane helix</keyword>
<evidence type="ECO:0000256" key="3">
    <source>
        <dbReference type="SAM" id="Phobius"/>
    </source>
</evidence>
<feature type="transmembrane region" description="Helical" evidence="3">
    <location>
        <begin position="233"/>
        <end position="256"/>
    </location>
</feature>
<evidence type="ECO:0000256" key="1">
    <source>
        <dbReference type="SAM" id="Coils"/>
    </source>
</evidence>
<proteinExistence type="predicted"/>
<evidence type="ECO:0000259" key="4">
    <source>
        <dbReference type="Pfam" id="PF20237"/>
    </source>
</evidence>
<protein>
    <recommendedName>
        <fullName evidence="4">DUF6594 domain-containing protein</fullName>
    </recommendedName>
</protein>
<dbReference type="InParanoid" id="A0A7C8IRQ9"/>
<keyword evidence="3" id="KW-0812">Transmembrane</keyword>
<evidence type="ECO:0000313" key="6">
    <source>
        <dbReference type="Proteomes" id="UP000481858"/>
    </source>
</evidence>
<accession>A0A7C8IRQ9</accession>
<dbReference type="InterPro" id="IPR046529">
    <property type="entry name" value="DUF6594"/>
</dbReference>
<dbReference type="Pfam" id="PF20237">
    <property type="entry name" value="DUF6594"/>
    <property type="match status" value="1"/>
</dbReference>
<sequence>MAVNQISNTTESSPTELGTSSSALARADSETAILREDIERKPWKYVGYRGYTSFLASEDDFFILRRFNSLNIRIALLLQDEIAVLENKLAKIDERTSKKNAEDVHNGSFRQDSTSRSVVLSEIRQRILKYNEFVLQHAEMKKFQAARRQDIRSLRNWHHNHDYAAILPEEWEYLEHDDDLFAVIQKDKTPLRRLIDNSRRLRTLSIWRQGSQDALNDDGDWVSYYSDKRMNTFASAIIVSLGAILLLAPLWILYVLERSALKLAVITIFITTFLVILSFIMVAKPFEALGVTAAYAAVLMVFLQFGGN</sequence>
<dbReference type="Proteomes" id="UP000481858">
    <property type="component" value="Unassembled WGS sequence"/>
</dbReference>
<dbReference type="PANTHER" id="PTHR34502:SF4">
    <property type="entry name" value="DUF6594 DOMAIN-CONTAINING PROTEIN"/>
    <property type="match status" value="1"/>
</dbReference>
<feature type="coiled-coil region" evidence="1">
    <location>
        <begin position="75"/>
        <end position="102"/>
    </location>
</feature>
<keyword evidence="6" id="KW-1185">Reference proteome</keyword>
<dbReference type="AlphaFoldDB" id="A0A7C8IRQ9"/>